<gene>
    <name evidence="2" type="ORF">M406DRAFT_234181</name>
</gene>
<dbReference type="Proteomes" id="UP000803844">
    <property type="component" value="Unassembled WGS sequence"/>
</dbReference>
<dbReference type="Pfam" id="PF23155">
    <property type="entry name" value="DUF7053"/>
    <property type="match status" value="1"/>
</dbReference>
<dbReference type="OrthoDB" id="4276610at2759"/>
<feature type="non-terminal residue" evidence="2">
    <location>
        <position position="1"/>
    </location>
</feature>
<organism evidence="2 3">
    <name type="scientific">Cryphonectria parasitica (strain ATCC 38755 / EP155)</name>
    <dbReference type="NCBI Taxonomy" id="660469"/>
    <lineage>
        <taxon>Eukaryota</taxon>
        <taxon>Fungi</taxon>
        <taxon>Dikarya</taxon>
        <taxon>Ascomycota</taxon>
        <taxon>Pezizomycotina</taxon>
        <taxon>Sordariomycetes</taxon>
        <taxon>Sordariomycetidae</taxon>
        <taxon>Diaporthales</taxon>
        <taxon>Cryphonectriaceae</taxon>
        <taxon>Cryphonectria-Endothia species complex</taxon>
        <taxon>Cryphonectria</taxon>
    </lineage>
</organism>
<sequence length="171" mass="18652">PATFDLTLHFPLPPSLHPELVVSNLHAYEPLLQPNPYLQGYHRRPVDLDDLIADPFFTEHGTNIVSYEVHDRIPVVLGLTKDVRFPAIFQSFPAGVRVRADAAAGTRVRSIYEVCRGAGAGGVAGGGGAGSAWELVERSHVECSAVLKPFIMKSFEAAHRDLCQKVLDNIV</sequence>
<accession>A0A9P4Y6H8</accession>
<evidence type="ECO:0000259" key="1">
    <source>
        <dbReference type="Pfam" id="PF23155"/>
    </source>
</evidence>
<proteinExistence type="predicted"/>
<dbReference type="PANTHER" id="PTHR38117">
    <property type="entry name" value="NACHT AND WD40 DOMAIN PROTEIN"/>
    <property type="match status" value="1"/>
</dbReference>
<dbReference type="AlphaFoldDB" id="A0A9P4Y6H8"/>
<dbReference type="EMBL" id="MU032346">
    <property type="protein sequence ID" value="KAF3767262.1"/>
    <property type="molecule type" value="Genomic_DNA"/>
</dbReference>
<dbReference type="RefSeq" id="XP_040778223.1">
    <property type="nucleotide sequence ID" value="XM_040915973.1"/>
</dbReference>
<name>A0A9P4Y6H8_CRYP1</name>
<dbReference type="PANTHER" id="PTHR38117:SF1">
    <property type="entry name" value="DUF3074 DOMAIN-CONTAINING PROTEIN"/>
    <property type="match status" value="1"/>
</dbReference>
<reference evidence="2" key="1">
    <citation type="journal article" date="2020" name="Phytopathology">
        <title>Genome sequence of the chestnut blight fungus Cryphonectria parasitica EP155: A fundamental resource for an archetypical invasive plant pathogen.</title>
        <authorList>
            <person name="Crouch J.A."/>
            <person name="Dawe A."/>
            <person name="Aerts A."/>
            <person name="Barry K."/>
            <person name="Churchill A.C.L."/>
            <person name="Grimwood J."/>
            <person name="Hillman B."/>
            <person name="Milgroom M.G."/>
            <person name="Pangilinan J."/>
            <person name="Smith M."/>
            <person name="Salamov A."/>
            <person name="Schmutz J."/>
            <person name="Yadav J."/>
            <person name="Grigoriev I.V."/>
            <person name="Nuss D."/>
        </authorList>
    </citation>
    <scope>NUCLEOTIDE SEQUENCE</scope>
    <source>
        <strain evidence="2">EP155</strain>
    </source>
</reference>
<feature type="domain" description="DUF7053" evidence="1">
    <location>
        <begin position="4"/>
        <end position="168"/>
    </location>
</feature>
<dbReference type="InterPro" id="IPR055481">
    <property type="entry name" value="DUF7053"/>
</dbReference>
<keyword evidence="3" id="KW-1185">Reference proteome</keyword>
<feature type="non-terminal residue" evidence="2">
    <location>
        <position position="171"/>
    </location>
</feature>
<evidence type="ECO:0000313" key="3">
    <source>
        <dbReference type="Proteomes" id="UP000803844"/>
    </source>
</evidence>
<protein>
    <recommendedName>
        <fullName evidence="1">DUF7053 domain-containing protein</fullName>
    </recommendedName>
</protein>
<evidence type="ECO:0000313" key="2">
    <source>
        <dbReference type="EMBL" id="KAF3767262.1"/>
    </source>
</evidence>
<dbReference type="GeneID" id="63833102"/>
<comment type="caution">
    <text evidence="2">The sequence shown here is derived from an EMBL/GenBank/DDBJ whole genome shotgun (WGS) entry which is preliminary data.</text>
</comment>